<organism evidence="1 2">
    <name type="scientific">Lactococcus phage 50902</name>
    <dbReference type="NCBI Taxonomy" id="1868848"/>
    <lineage>
        <taxon>Viruses</taxon>
        <taxon>Duplodnaviria</taxon>
        <taxon>Heunggongvirae</taxon>
        <taxon>Uroviricota</taxon>
        <taxon>Caudoviricetes</taxon>
        <taxon>Vedamuthuvirus</taxon>
        <taxon>Vedamuthuvirus vv50902</taxon>
    </lineage>
</organism>
<protein>
    <submittedName>
        <fullName evidence="1">Terminase large subunit</fullName>
    </submittedName>
</protein>
<dbReference type="Proteomes" id="UP000225598">
    <property type="component" value="Segment"/>
</dbReference>
<accession>A0A1P8BKK6</accession>
<dbReference type="EMBL" id="KX160206">
    <property type="protein sequence ID" value="ANT43418.1"/>
    <property type="molecule type" value="Genomic_DNA"/>
</dbReference>
<proteinExistence type="predicted"/>
<gene>
    <name evidence="1" type="ORF">DS50902_28</name>
</gene>
<evidence type="ECO:0000313" key="1">
    <source>
        <dbReference type="EMBL" id="ANT43418.1"/>
    </source>
</evidence>
<reference evidence="1 2" key="1">
    <citation type="journal article" date="2017" name="BMC Genomics">
        <title>Genetic and functional characterisation of the lactococcal P335 phage-host interactions.</title>
        <authorList>
            <person name="Mahony J."/>
            <person name="Oliveira J."/>
            <person name="Collins B."/>
            <person name="Hanemaaijer L."/>
            <person name="Lugli G.A."/>
            <person name="Neve H."/>
            <person name="Ventura M."/>
            <person name="Kouwen T.R."/>
            <person name="Cambillau C."/>
            <person name="van Sinderen D."/>
        </authorList>
    </citation>
    <scope>NUCLEOTIDE SEQUENCE [LARGE SCALE GENOMIC DNA]</scope>
</reference>
<dbReference type="InterPro" id="IPR027417">
    <property type="entry name" value="P-loop_NTPase"/>
</dbReference>
<evidence type="ECO:0000313" key="2">
    <source>
        <dbReference type="Proteomes" id="UP000225598"/>
    </source>
</evidence>
<sequence>MKNDFDFFMDLVLNHPVQFGIESGFEDLEDIHNEWIKSFLFSEEDETLLAHRGSYKTTCLSIAIAILLVMFPNQTIIFMRKTDTDVMEIVLQVQKLLQSDIFQAFSESLWGKSVILLKATTTEIDTNLKESNKGTSQLLALGIGASITGKHADIVITDDIVNLKDRVSRAERERTKTQYQELQNVKNRGGRFINTGTPWHKEDAISKMPNVRRYDCYETGLISKEQLEHLRQAMIPSLFAANYELKHIADKDAMFSAPTYIADVSKIANGTAHIDAAYGGSDSTVYTAKKDNVMFGKKWDKHVDDCLNEIELIHKELKLGTIHVENNGDKGYLAKEIKKRGIPVKEYHESQNKFIKIATYLRAEWSNIQWLDTTDPDYMAQVLDYTENAEHDDAPDSAASLIRQTKSKGGWLV</sequence>
<name>A0A1P8BKK6_9CAUD</name>
<keyword evidence="2" id="KW-1185">Reference proteome</keyword>
<dbReference type="Gene3D" id="3.40.50.300">
    <property type="entry name" value="P-loop containing nucleotide triphosphate hydrolases"/>
    <property type="match status" value="1"/>
</dbReference>